<reference evidence="3" key="1">
    <citation type="journal article" date="2011" name="PLoS Genet.">
        <title>Genomic analysis of the necrotrophic fungal pathogens Sclerotinia sclerotiorum and Botrytis cinerea.</title>
        <authorList>
            <person name="Amselem J."/>
            <person name="Cuomo C.A."/>
            <person name="van Kan J.A."/>
            <person name="Viaud M."/>
            <person name="Benito E.P."/>
            <person name="Couloux A."/>
            <person name="Coutinho P.M."/>
            <person name="de Vries R.P."/>
            <person name="Dyer P.S."/>
            <person name="Fillinger S."/>
            <person name="Fournier E."/>
            <person name="Gout L."/>
            <person name="Hahn M."/>
            <person name="Kohn L."/>
            <person name="Lapalu N."/>
            <person name="Plummer K.M."/>
            <person name="Pradier J.M."/>
            <person name="Quevillon E."/>
            <person name="Sharon A."/>
            <person name="Simon A."/>
            <person name="ten Have A."/>
            <person name="Tudzynski B."/>
            <person name="Tudzynski P."/>
            <person name="Wincker P."/>
            <person name="Andrew M."/>
            <person name="Anthouard V."/>
            <person name="Beever R.E."/>
            <person name="Beffa R."/>
            <person name="Benoit I."/>
            <person name="Bouzid O."/>
            <person name="Brault B."/>
            <person name="Chen Z."/>
            <person name="Choquer M."/>
            <person name="Collemare J."/>
            <person name="Cotton P."/>
            <person name="Danchin E.G."/>
            <person name="Da Silva C."/>
            <person name="Gautier A."/>
            <person name="Giraud C."/>
            <person name="Giraud T."/>
            <person name="Gonzalez C."/>
            <person name="Grossetete S."/>
            <person name="Guldener U."/>
            <person name="Henrissat B."/>
            <person name="Howlett B.J."/>
            <person name="Kodira C."/>
            <person name="Kretschmer M."/>
            <person name="Lappartient A."/>
            <person name="Leroch M."/>
            <person name="Levis C."/>
            <person name="Mauceli E."/>
            <person name="Neuveglise C."/>
            <person name="Oeser B."/>
            <person name="Pearson M."/>
            <person name="Poulain J."/>
            <person name="Poussereau N."/>
            <person name="Quesneville H."/>
            <person name="Rascle C."/>
            <person name="Schumacher J."/>
            <person name="Segurens B."/>
            <person name="Sexton A."/>
            <person name="Silva E."/>
            <person name="Sirven C."/>
            <person name="Soanes D.M."/>
            <person name="Talbot N.J."/>
            <person name="Templeton M."/>
            <person name="Yandava C."/>
            <person name="Yarden O."/>
            <person name="Zeng Q."/>
            <person name="Rollins J.A."/>
            <person name="Lebrun M.H."/>
            <person name="Dickman M."/>
        </authorList>
    </citation>
    <scope>NUCLEOTIDE SEQUENCE [LARGE SCALE GENOMIC DNA]</scope>
    <source>
        <strain evidence="3">T4</strain>
    </source>
</reference>
<dbReference type="Proteomes" id="UP000008177">
    <property type="component" value="Unplaced contigs"/>
</dbReference>
<organism evidence="2 3">
    <name type="scientific">Botryotinia fuckeliana (strain T4)</name>
    <name type="common">Noble rot fungus</name>
    <name type="synonym">Botrytis cinerea</name>
    <dbReference type="NCBI Taxonomy" id="999810"/>
    <lineage>
        <taxon>Eukaryota</taxon>
        <taxon>Fungi</taxon>
        <taxon>Dikarya</taxon>
        <taxon>Ascomycota</taxon>
        <taxon>Pezizomycotina</taxon>
        <taxon>Leotiomycetes</taxon>
        <taxon>Helotiales</taxon>
        <taxon>Sclerotiniaceae</taxon>
        <taxon>Botrytis</taxon>
    </lineage>
</organism>
<dbReference type="InParanoid" id="G2Y6T9"/>
<evidence type="ECO:0000256" key="1">
    <source>
        <dbReference type="SAM" id="MobiDB-lite"/>
    </source>
</evidence>
<feature type="region of interest" description="Disordered" evidence="1">
    <location>
        <begin position="56"/>
        <end position="78"/>
    </location>
</feature>
<gene>
    <name evidence="2" type="ORF">BofuT4_uP107250.1</name>
</gene>
<dbReference type="HOGENOM" id="CLU_2621748_0_0_1"/>
<evidence type="ECO:0000313" key="3">
    <source>
        <dbReference type="Proteomes" id="UP000008177"/>
    </source>
</evidence>
<accession>G2Y6T9</accession>
<evidence type="ECO:0000313" key="2">
    <source>
        <dbReference type="EMBL" id="CCD48341.1"/>
    </source>
</evidence>
<dbReference type="AlphaFoldDB" id="G2Y6T9"/>
<protein>
    <submittedName>
        <fullName evidence="2">Uncharacterized protein</fullName>
    </submittedName>
</protein>
<name>G2Y6T9_BOTF4</name>
<sequence>MRGNRDRGLPSFLLFPKSQDCQALTHLGYRVTALFGFIYAVEAKLFDHQTKLLHSSGDSRIFPDISSAEETGGPNPLS</sequence>
<proteinExistence type="predicted"/>
<dbReference type="EMBL" id="FQ790293">
    <property type="protein sequence ID" value="CCD48341.1"/>
    <property type="molecule type" value="Genomic_DNA"/>
</dbReference>